<evidence type="ECO:0000313" key="2">
    <source>
        <dbReference type="Proteomes" id="UP001396334"/>
    </source>
</evidence>
<comment type="caution">
    <text evidence="1">The sequence shown here is derived from an EMBL/GenBank/DDBJ whole genome shotgun (WGS) entry which is preliminary data.</text>
</comment>
<evidence type="ECO:0000313" key="1">
    <source>
        <dbReference type="EMBL" id="KAK8488459.1"/>
    </source>
</evidence>
<dbReference type="Proteomes" id="UP001396334">
    <property type="component" value="Unassembled WGS sequence"/>
</dbReference>
<organism evidence="1 2">
    <name type="scientific">Hibiscus sabdariffa</name>
    <name type="common">roselle</name>
    <dbReference type="NCBI Taxonomy" id="183260"/>
    <lineage>
        <taxon>Eukaryota</taxon>
        <taxon>Viridiplantae</taxon>
        <taxon>Streptophyta</taxon>
        <taxon>Embryophyta</taxon>
        <taxon>Tracheophyta</taxon>
        <taxon>Spermatophyta</taxon>
        <taxon>Magnoliopsida</taxon>
        <taxon>eudicotyledons</taxon>
        <taxon>Gunneridae</taxon>
        <taxon>Pentapetalae</taxon>
        <taxon>rosids</taxon>
        <taxon>malvids</taxon>
        <taxon>Malvales</taxon>
        <taxon>Malvaceae</taxon>
        <taxon>Malvoideae</taxon>
        <taxon>Hibiscus</taxon>
    </lineage>
</organism>
<sequence>MEERNSLINPSQGTASQFQTIGNIIVSIVGTGVLGFPDCRLARWIPWRYCCVMEERSSTMDPEVKAEQGPLSQEIIEPRRSARVKKTPQALTDFVLS</sequence>
<gene>
    <name evidence="1" type="ORF">V6N11_059436</name>
</gene>
<keyword evidence="2" id="KW-1185">Reference proteome</keyword>
<accession>A0ABR2A6H7</accession>
<dbReference type="EMBL" id="JBBPBN010000348">
    <property type="protein sequence ID" value="KAK8488459.1"/>
    <property type="molecule type" value="Genomic_DNA"/>
</dbReference>
<name>A0ABR2A6H7_9ROSI</name>
<proteinExistence type="predicted"/>
<reference evidence="1 2" key="1">
    <citation type="journal article" date="2024" name="G3 (Bethesda)">
        <title>Genome assembly of Hibiscus sabdariffa L. provides insights into metabolisms of medicinal natural products.</title>
        <authorList>
            <person name="Kim T."/>
        </authorList>
    </citation>
    <scope>NUCLEOTIDE SEQUENCE [LARGE SCALE GENOMIC DNA]</scope>
    <source>
        <strain evidence="1">TK-2024</strain>
        <tissue evidence="1">Old leaves</tissue>
    </source>
</reference>
<protein>
    <submittedName>
        <fullName evidence="1">Uncharacterized protein</fullName>
    </submittedName>
</protein>